<dbReference type="InterPro" id="IPR027417">
    <property type="entry name" value="P-loop_NTPase"/>
</dbReference>
<evidence type="ECO:0000259" key="6">
    <source>
        <dbReference type="PROSITE" id="PS51755"/>
    </source>
</evidence>
<dbReference type="SUPFAM" id="SSF48452">
    <property type="entry name" value="TPR-like"/>
    <property type="match status" value="2"/>
</dbReference>
<evidence type="ECO:0000256" key="3">
    <source>
        <dbReference type="ARBA" id="ARBA00023125"/>
    </source>
</evidence>
<dbReference type="Pfam" id="PF13191">
    <property type="entry name" value="AAA_16"/>
    <property type="match status" value="1"/>
</dbReference>
<keyword evidence="3 5" id="KW-0238">DNA-binding</keyword>
<dbReference type="SMART" id="SM01043">
    <property type="entry name" value="BTAD"/>
    <property type="match status" value="1"/>
</dbReference>
<comment type="similarity">
    <text evidence="1">Belongs to the AfsR/DnrI/RedD regulatory family.</text>
</comment>
<dbReference type="GO" id="GO:0006355">
    <property type="term" value="P:regulation of DNA-templated transcription"/>
    <property type="evidence" value="ECO:0007669"/>
    <property type="project" value="InterPro"/>
</dbReference>
<evidence type="ECO:0000256" key="4">
    <source>
        <dbReference type="ARBA" id="ARBA00023163"/>
    </source>
</evidence>
<dbReference type="GO" id="GO:0003677">
    <property type="term" value="F:DNA binding"/>
    <property type="evidence" value="ECO:0007669"/>
    <property type="project" value="UniProtKB-UniRule"/>
</dbReference>
<dbReference type="PANTHER" id="PTHR35807:SF1">
    <property type="entry name" value="TRANSCRIPTIONAL REGULATOR REDD"/>
    <property type="match status" value="1"/>
</dbReference>
<evidence type="ECO:0000313" key="8">
    <source>
        <dbReference type="Proteomes" id="UP000612585"/>
    </source>
</evidence>
<dbReference type="PROSITE" id="PS51755">
    <property type="entry name" value="OMPR_PHOB"/>
    <property type="match status" value="1"/>
</dbReference>
<dbReference type="InterPro" id="IPR011990">
    <property type="entry name" value="TPR-like_helical_dom_sf"/>
</dbReference>
<keyword evidence="2" id="KW-0805">Transcription regulation</keyword>
<protein>
    <submittedName>
        <fullName evidence="7">ATPase AAA</fullName>
    </submittedName>
</protein>
<reference evidence="7" key="1">
    <citation type="submission" date="2021-01" db="EMBL/GenBank/DDBJ databases">
        <title>Whole genome shotgun sequence of Virgisporangium aurantiacum NBRC 16421.</title>
        <authorList>
            <person name="Komaki H."/>
            <person name="Tamura T."/>
        </authorList>
    </citation>
    <scope>NUCLEOTIDE SEQUENCE</scope>
    <source>
        <strain evidence="7">NBRC 16421</strain>
    </source>
</reference>
<dbReference type="InterPro" id="IPR036388">
    <property type="entry name" value="WH-like_DNA-bd_sf"/>
</dbReference>
<sequence>MTATVRLLGPVSAEVDGRPLDLGHARQRAVLAALLVDAGDPVRIDDLIERVWAFPPPQRVRPALHSYLSRLRRVLDGVVRIDLVRGGGGYRAVIDPESLDLHRFRQLLGLARTASPEQAAHHYEQALRLWHGEPFAGLDTAWFGSQRELLYRQRAAAELDRNDAALALGRHAEVLVEASTALDANPLDERLAAQVMTALYRSGRQADALDVYQRTRLRLAELQGADPSPALQRRYRQILTADAALATPSERQVRVPGEPLVGRDAELELLRAALADARAGHGRLVLVAGEPGVGKSRLLTEFGTEARAGGARVRWGRAAEEAGAPSYWPWVQVVRAEPSGLAVLRQLVPDSPAPSTTLGATATHDPAAARFRMFDAATTWLLGLATERPTVVMLDDVHRADVPSLLLLRFVTRALADTGLLVVAAYRDPPAPAPDFAGILAELVREPVTRNVDLRGLGPDGVARLLDRPQDPDLPARIHERTGGNPFFVRELIQQLRGPGSDDPLGGVPTGVSAVVRSRVAALAPPAGDVLAAASVLGRDFDVAILAPLCDRSGADLLTVLAEPVTAGLVQPAADRPGAYRFAHILVRDALYTDLPAARRAALHGRAADILRAARGAVAGPHLAEVAHHYLRAAPEVAAGTGVDLAVRAGEFAVRALAFEHGVHLFEAALGPLLDETRRCRVLLLLGDAQMKAGATEAGRATFEQAADLADALDEPILLARAALGYGTAVEFLRGNHAVVERLTGLLHRAMRAIPPGDSAVRVLLLGHLALALYLAPAERQAVARVTRDTVSAEAVAIARRLGDDGVLARALYARCFATWGRDNLPERAALTDELLRLAGDGELLLAARHWQIVNGLETGDVDAVDRHLQAYVRTAAPLGQPFYEYWTCVLRATRALMRARFDEAEALCLRALDLGRQLGSTDTGFANGAAAQFQAVRYEQGRTAELEPMVAAFVEQIPDRLAWRMALAQIYTAMNRLDDARHHFEILARNDFRDVPDDPFWLTAIAGLADVSAILGDVPRARLLYDLLQPYRGRFVVVSFGFACFAAVDHHLGVLAHTVGWWERADAHLRAASDAHRRTGLLPALARTARQRAALAADRGTADAGPLAAEAEKLAVEAGMSWLHGEP</sequence>
<name>A0A8J3ZLU9_9ACTN</name>
<evidence type="ECO:0000313" key="7">
    <source>
        <dbReference type="EMBL" id="GIJ63908.1"/>
    </source>
</evidence>
<dbReference type="Pfam" id="PF03704">
    <property type="entry name" value="BTAD"/>
    <property type="match status" value="1"/>
</dbReference>
<dbReference type="CDD" id="cd15831">
    <property type="entry name" value="BTAD"/>
    <property type="match status" value="1"/>
</dbReference>
<keyword evidence="8" id="KW-1185">Reference proteome</keyword>
<dbReference type="SUPFAM" id="SSF52540">
    <property type="entry name" value="P-loop containing nucleoside triphosphate hydrolases"/>
    <property type="match status" value="1"/>
</dbReference>
<dbReference type="Gene3D" id="1.10.10.10">
    <property type="entry name" value="Winged helix-like DNA-binding domain superfamily/Winged helix DNA-binding domain"/>
    <property type="match status" value="1"/>
</dbReference>
<dbReference type="GO" id="GO:0000160">
    <property type="term" value="P:phosphorelay signal transduction system"/>
    <property type="evidence" value="ECO:0007669"/>
    <property type="project" value="InterPro"/>
</dbReference>
<organism evidence="7 8">
    <name type="scientific">Virgisporangium aurantiacum</name>
    <dbReference type="NCBI Taxonomy" id="175570"/>
    <lineage>
        <taxon>Bacteria</taxon>
        <taxon>Bacillati</taxon>
        <taxon>Actinomycetota</taxon>
        <taxon>Actinomycetes</taxon>
        <taxon>Micromonosporales</taxon>
        <taxon>Micromonosporaceae</taxon>
        <taxon>Virgisporangium</taxon>
    </lineage>
</organism>
<feature type="domain" description="OmpR/PhoB-type" evidence="6">
    <location>
        <begin position="1"/>
        <end position="94"/>
    </location>
</feature>
<gene>
    <name evidence="7" type="ORF">Vau01_114240</name>
</gene>
<dbReference type="InterPro" id="IPR001867">
    <property type="entry name" value="OmpR/PhoB-type_DNA-bd"/>
</dbReference>
<dbReference type="EMBL" id="BOPG01000104">
    <property type="protein sequence ID" value="GIJ63908.1"/>
    <property type="molecule type" value="Genomic_DNA"/>
</dbReference>
<keyword evidence="4" id="KW-0804">Transcription</keyword>
<dbReference type="RefSeq" id="WP_204011434.1">
    <property type="nucleotide sequence ID" value="NZ_BOPG01000104.1"/>
</dbReference>
<dbReference type="AlphaFoldDB" id="A0A8J3ZLU9"/>
<evidence type="ECO:0000256" key="1">
    <source>
        <dbReference type="ARBA" id="ARBA00005820"/>
    </source>
</evidence>
<evidence type="ECO:0000256" key="5">
    <source>
        <dbReference type="PROSITE-ProRule" id="PRU01091"/>
    </source>
</evidence>
<dbReference type="InterPro" id="IPR016032">
    <property type="entry name" value="Sig_transdc_resp-reg_C-effctor"/>
</dbReference>
<evidence type="ECO:0000256" key="2">
    <source>
        <dbReference type="ARBA" id="ARBA00023015"/>
    </source>
</evidence>
<dbReference type="Gene3D" id="1.25.40.10">
    <property type="entry name" value="Tetratricopeptide repeat domain"/>
    <property type="match status" value="2"/>
</dbReference>
<accession>A0A8J3ZLU9</accession>
<dbReference type="InterPro" id="IPR005158">
    <property type="entry name" value="BTAD"/>
</dbReference>
<dbReference type="PANTHER" id="PTHR35807">
    <property type="entry name" value="TRANSCRIPTIONAL REGULATOR REDD-RELATED"/>
    <property type="match status" value="1"/>
</dbReference>
<dbReference type="InterPro" id="IPR041664">
    <property type="entry name" value="AAA_16"/>
</dbReference>
<dbReference type="SUPFAM" id="SSF46894">
    <property type="entry name" value="C-terminal effector domain of the bipartite response regulators"/>
    <property type="match status" value="1"/>
</dbReference>
<feature type="DNA-binding region" description="OmpR/PhoB-type" evidence="5">
    <location>
        <begin position="1"/>
        <end position="94"/>
    </location>
</feature>
<comment type="caution">
    <text evidence="7">The sequence shown here is derived from an EMBL/GenBank/DDBJ whole genome shotgun (WGS) entry which is preliminary data.</text>
</comment>
<dbReference type="InterPro" id="IPR051677">
    <property type="entry name" value="AfsR-DnrI-RedD_regulator"/>
</dbReference>
<proteinExistence type="inferred from homology"/>
<dbReference type="SMART" id="SM00862">
    <property type="entry name" value="Trans_reg_C"/>
    <property type="match status" value="1"/>
</dbReference>
<dbReference type="Proteomes" id="UP000612585">
    <property type="component" value="Unassembled WGS sequence"/>
</dbReference>